<dbReference type="InterPro" id="IPR011047">
    <property type="entry name" value="Quinoprotein_ADH-like_sf"/>
</dbReference>
<dbReference type="GO" id="GO:0051082">
    <property type="term" value="F:unfolded protein binding"/>
    <property type="evidence" value="ECO:0007669"/>
    <property type="project" value="TreeGrafter"/>
</dbReference>
<dbReference type="InterPro" id="IPR018391">
    <property type="entry name" value="PQQ_b-propeller_rpt"/>
</dbReference>
<dbReference type="InterPro" id="IPR001128">
    <property type="entry name" value="Cyt_P450"/>
</dbReference>
<dbReference type="Pfam" id="PF00067">
    <property type="entry name" value="p450"/>
    <property type="match status" value="1"/>
</dbReference>
<name>A0AAU9N9A7_9ASTR</name>
<dbReference type="Gene3D" id="3.30.200.20">
    <property type="entry name" value="Phosphorylase Kinase, domain 1"/>
    <property type="match status" value="1"/>
</dbReference>
<dbReference type="InterPro" id="IPR011009">
    <property type="entry name" value="Kinase-like_dom_sf"/>
</dbReference>
<dbReference type="FunFam" id="1.10.510.10:FF:000463">
    <property type="entry name" value="Serine/threonine-protein kinase/endoribonuclease IRE1a"/>
    <property type="match status" value="1"/>
</dbReference>
<evidence type="ECO:0000256" key="1">
    <source>
        <dbReference type="ARBA" id="ARBA00004479"/>
    </source>
</evidence>
<evidence type="ECO:0000256" key="12">
    <source>
        <dbReference type="SAM" id="SignalP"/>
    </source>
</evidence>
<feature type="signal peptide" evidence="12">
    <location>
        <begin position="1"/>
        <end position="22"/>
    </location>
</feature>
<dbReference type="FunFam" id="3.30.200.20:FF:000077">
    <property type="entry name" value="Putative Serine/threonine-protein kinase/endoribonuclease IRE1"/>
    <property type="match status" value="1"/>
</dbReference>
<dbReference type="GO" id="GO:0004521">
    <property type="term" value="F:RNA endonuclease activity"/>
    <property type="evidence" value="ECO:0007669"/>
    <property type="project" value="InterPro"/>
</dbReference>
<evidence type="ECO:0000256" key="2">
    <source>
        <dbReference type="ARBA" id="ARBA00012513"/>
    </source>
</evidence>
<keyword evidence="3" id="KW-0723">Serine/threonine-protein kinase</keyword>
<dbReference type="GO" id="GO:0036498">
    <property type="term" value="P:IRE1-mediated unfolded protein response"/>
    <property type="evidence" value="ECO:0007669"/>
    <property type="project" value="TreeGrafter"/>
</dbReference>
<dbReference type="GO" id="GO:0016705">
    <property type="term" value="F:oxidoreductase activity, acting on paired donors, with incorporation or reduction of molecular oxygen"/>
    <property type="evidence" value="ECO:0007669"/>
    <property type="project" value="InterPro"/>
</dbReference>
<dbReference type="GO" id="GO:1990604">
    <property type="term" value="C:IRE1-TRAF2-ASK1 complex"/>
    <property type="evidence" value="ECO:0007669"/>
    <property type="project" value="TreeGrafter"/>
</dbReference>
<evidence type="ECO:0000256" key="8">
    <source>
        <dbReference type="ARBA" id="ARBA00022840"/>
    </source>
</evidence>
<evidence type="ECO:0000256" key="6">
    <source>
        <dbReference type="ARBA" id="ARBA00022741"/>
    </source>
</evidence>
<sequence length="880" mass="99421">MRMRGPLISLLRLLAVIPAAYGSLPVLPPPSTTSDSTVTYQFHLPPPLPAKINSTPKQDAILVAAPDGTLYQVDISSGKILWSFPSGAPIYDSHQAVNLEDDEHNSSRQQQHNKFYIDCGDDWQLYIHAKNTKAEKLPFGVEELIGRTPHVSVDGVLLGSKKTTVFLVDPQTGKIIYTFKSNGGQTPEQNSIILKKDANKWNDPTTLDFDPVDHDQLLYIKRFDYELKYSSSTTGNVLWYLMFADFEASQCHGSNTFLGGMQDFCQTNYPVFRVRDPRELESIFMVSKLEMSINGGQTFALPPPDDEMPQQIVPYLPAKPRHIYEIPPQIHHSNKTENLSSLLVNLHGFLVAGVSFLIAFIFYLWNFLRKEKKVKEVVSVIKVQNVTPSKKKKTRKSGGNNHVISERKIGKLLVFNKEIGKGSNGTVVLEGIYDGRAVAVKRIVKVHHDVALKEIQNLIVSDQHPNIVRWHGVEYDQDFVYIALERCVCSLHDLILLHGDLNVELQSTMEVFKDLKLWKPNGYPSPVLLKVMRDTVTGLAHLHELGIIHRDLKPQNVLIRKDSSISAKVSDMGISKRLSDNKSSLTKTTTGYGSSGWQAPEQLRNERQTRAVDLFSFGCLLFFCITGGRHPFGDMLERDINIVNDRKDLFLVDNIPEAFHLISHLLHPDPQFRPKAAEVYNHPLFWDAETRLSFLRDASDRVELEDRETNSNLLKSLEATGPQALGGKWDEKLDNTLLTDIGRYRKYKYDSKLPPGPSFLSSNFLLLTNSIQKLVPIIRNLKLKHGPLVTLSIGSRQLIFVGNQDLAHQLLIQRDSGVSGRPSTLATLNITSASYYPSWRVLRRNLTTEILQPSRVKSYSLARKWALQTLIGRFQQQSQR</sequence>
<dbReference type="InterPro" id="IPR036396">
    <property type="entry name" value="Cyt_P450_sf"/>
</dbReference>
<dbReference type="GO" id="GO:0004674">
    <property type="term" value="F:protein serine/threonine kinase activity"/>
    <property type="evidence" value="ECO:0007669"/>
    <property type="project" value="UniProtKB-KW"/>
</dbReference>
<comment type="caution">
    <text evidence="15">The sequence shown here is derived from an EMBL/GenBank/DDBJ whole genome shotgun (WGS) entry which is preliminary data.</text>
</comment>
<dbReference type="Gene3D" id="2.130.10.10">
    <property type="entry name" value="YVTN repeat-like/Quinoprotein amine dehydrogenase"/>
    <property type="match status" value="1"/>
</dbReference>
<dbReference type="SUPFAM" id="SSF50998">
    <property type="entry name" value="Quinoprotein alcohol dehydrogenase-like"/>
    <property type="match status" value="1"/>
</dbReference>
<keyword evidence="10 11" id="KW-0472">Membrane</keyword>
<feature type="chain" id="PRO_5043403896" description="non-specific serine/threonine protein kinase" evidence="12">
    <location>
        <begin position="23"/>
        <end position="880"/>
    </location>
</feature>
<dbReference type="GO" id="GO:0020037">
    <property type="term" value="F:heme binding"/>
    <property type="evidence" value="ECO:0007669"/>
    <property type="project" value="InterPro"/>
</dbReference>
<dbReference type="PROSITE" id="PS50011">
    <property type="entry name" value="PROTEIN_KINASE_DOM"/>
    <property type="match status" value="1"/>
</dbReference>
<dbReference type="InterPro" id="IPR038357">
    <property type="entry name" value="KEN_sf"/>
</dbReference>
<dbReference type="Gene3D" id="1.10.630.10">
    <property type="entry name" value="Cytochrome P450"/>
    <property type="match status" value="1"/>
</dbReference>
<dbReference type="InterPro" id="IPR015943">
    <property type="entry name" value="WD40/YVTN_repeat-like_dom_sf"/>
</dbReference>
<dbReference type="GO" id="GO:0005524">
    <property type="term" value="F:ATP binding"/>
    <property type="evidence" value="ECO:0007669"/>
    <property type="project" value="UniProtKB-KW"/>
</dbReference>
<comment type="subcellular location">
    <subcellularLocation>
        <location evidence="1">Membrane</location>
        <topology evidence="1">Single-pass type I membrane protein</topology>
    </subcellularLocation>
</comment>
<dbReference type="InterPro" id="IPR010513">
    <property type="entry name" value="KEN_dom"/>
</dbReference>
<dbReference type="EMBL" id="CAKMRJ010004445">
    <property type="protein sequence ID" value="CAH1435275.1"/>
    <property type="molecule type" value="Genomic_DNA"/>
</dbReference>
<dbReference type="PANTHER" id="PTHR13954">
    <property type="entry name" value="IRE1-RELATED"/>
    <property type="match status" value="1"/>
</dbReference>
<evidence type="ECO:0000259" key="13">
    <source>
        <dbReference type="PROSITE" id="PS50011"/>
    </source>
</evidence>
<keyword evidence="8" id="KW-0067">ATP-binding</keyword>
<dbReference type="Gene3D" id="1.20.1440.180">
    <property type="entry name" value="KEN domain"/>
    <property type="match status" value="1"/>
</dbReference>
<dbReference type="Proteomes" id="UP001157418">
    <property type="component" value="Unassembled WGS sequence"/>
</dbReference>
<evidence type="ECO:0000256" key="3">
    <source>
        <dbReference type="ARBA" id="ARBA00022527"/>
    </source>
</evidence>
<dbReference type="SMART" id="SM00220">
    <property type="entry name" value="S_TKc"/>
    <property type="match status" value="1"/>
</dbReference>
<dbReference type="SUPFAM" id="SSF48264">
    <property type="entry name" value="Cytochrome P450"/>
    <property type="match status" value="1"/>
</dbReference>
<protein>
    <recommendedName>
        <fullName evidence="2">non-specific serine/threonine protein kinase</fullName>
        <ecNumber evidence="2">2.7.11.1</ecNumber>
    </recommendedName>
</protein>
<evidence type="ECO:0000313" key="15">
    <source>
        <dbReference type="EMBL" id="CAH1435275.1"/>
    </source>
</evidence>
<evidence type="ECO:0000256" key="9">
    <source>
        <dbReference type="ARBA" id="ARBA00022989"/>
    </source>
</evidence>
<keyword evidence="7" id="KW-0418">Kinase</keyword>
<evidence type="ECO:0000256" key="7">
    <source>
        <dbReference type="ARBA" id="ARBA00022777"/>
    </source>
</evidence>
<evidence type="ECO:0000256" key="4">
    <source>
        <dbReference type="ARBA" id="ARBA00022679"/>
    </source>
</evidence>
<accession>A0AAU9N9A7</accession>
<keyword evidence="4" id="KW-0808">Transferase</keyword>
<keyword evidence="5 11" id="KW-0812">Transmembrane</keyword>
<reference evidence="15 16" key="1">
    <citation type="submission" date="2022-01" db="EMBL/GenBank/DDBJ databases">
        <authorList>
            <person name="Xiong W."/>
            <person name="Schranz E."/>
        </authorList>
    </citation>
    <scope>NUCLEOTIDE SEQUENCE [LARGE SCALE GENOMIC DNA]</scope>
</reference>
<keyword evidence="9 11" id="KW-1133">Transmembrane helix</keyword>
<gene>
    <name evidence="15" type="ORF">LVIROSA_LOCUS21731</name>
</gene>
<dbReference type="AlphaFoldDB" id="A0AAU9N9A7"/>
<dbReference type="GO" id="GO:0006397">
    <property type="term" value="P:mRNA processing"/>
    <property type="evidence" value="ECO:0007669"/>
    <property type="project" value="InterPro"/>
</dbReference>
<dbReference type="SMART" id="SM00564">
    <property type="entry name" value="PQQ"/>
    <property type="match status" value="3"/>
</dbReference>
<dbReference type="PROSITE" id="PS51392">
    <property type="entry name" value="KEN"/>
    <property type="match status" value="1"/>
</dbReference>
<dbReference type="EC" id="2.7.11.1" evidence="2"/>
<organism evidence="15 16">
    <name type="scientific">Lactuca virosa</name>
    <dbReference type="NCBI Taxonomy" id="75947"/>
    <lineage>
        <taxon>Eukaryota</taxon>
        <taxon>Viridiplantae</taxon>
        <taxon>Streptophyta</taxon>
        <taxon>Embryophyta</taxon>
        <taxon>Tracheophyta</taxon>
        <taxon>Spermatophyta</taxon>
        <taxon>Magnoliopsida</taxon>
        <taxon>eudicotyledons</taxon>
        <taxon>Gunneridae</taxon>
        <taxon>Pentapetalae</taxon>
        <taxon>asterids</taxon>
        <taxon>campanulids</taxon>
        <taxon>Asterales</taxon>
        <taxon>Asteraceae</taxon>
        <taxon>Cichorioideae</taxon>
        <taxon>Cichorieae</taxon>
        <taxon>Lactucinae</taxon>
        <taxon>Lactuca</taxon>
    </lineage>
</organism>
<dbReference type="PANTHER" id="PTHR13954:SF27">
    <property type="entry name" value="SERINE_THREONINE-PROTEIN KINASE_ENDORIBONUCLEASE IRE1B"/>
    <property type="match status" value="1"/>
</dbReference>
<dbReference type="GO" id="GO:0004497">
    <property type="term" value="F:monooxygenase activity"/>
    <property type="evidence" value="ECO:0007669"/>
    <property type="project" value="InterPro"/>
</dbReference>
<evidence type="ECO:0000256" key="11">
    <source>
        <dbReference type="SAM" id="Phobius"/>
    </source>
</evidence>
<feature type="domain" description="KEN" evidence="14">
    <location>
        <begin position="688"/>
        <end position="853"/>
    </location>
</feature>
<dbReference type="Pfam" id="PF00069">
    <property type="entry name" value="Pkinase"/>
    <property type="match status" value="1"/>
</dbReference>
<dbReference type="InterPro" id="IPR008271">
    <property type="entry name" value="Ser/Thr_kinase_AS"/>
</dbReference>
<dbReference type="Gene3D" id="1.10.510.10">
    <property type="entry name" value="Transferase(Phosphotransferase) domain 1"/>
    <property type="match status" value="1"/>
</dbReference>
<evidence type="ECO:0000256" key="5">
    <source>
        <dbReference type="ARBA" id="ARBA00022692"/>
    </source>
</evidence>
<evidence type="ECO:0000256" key="10">
    <source>
        <dbReference type="ARBA" id="ARBA00023136"/>
    </source>
</evidence>
<keyword evidence="16" id="KW-1185">Reference proteome</keyword>
<evidence type="ECO:0000313" key="16">
    <source>
        <dbReference type="Proteomes" id="UP001157418"/>
    </source>
</evidence>
<keyword evidence="12" id="KW-0732">Signal</keyword>
<dbReference type="PROSITE" id="PS00108">
    <property type="entry name" value="PROTEIN_KINASE_ST"/>
    <property type="match status" value="1"/>
</dbReference>
<keyword evidence="6" id="KW-0547">Nucleotide-binding</keyword>
<dbReference type="SUPFAM" id="SSF56112">
    <property type="entry name" value="Protein kinase-like (PK-like)"/>
    <property type="match status" value="1"/>
</dbReference>
<dbReference type="InterPro" id="IPR000719">
    <property type="entry name" value="Prot_kinase_dom"/>
</dbReference>
<feature type="transmembrane region" description="Helical" evidence="11">
    <location>
        <begin position="342"/>
        <end position="365"/>
    </location>
</feature>
<dbReference type="Pfam" id="PF06479">
    <property type="entry name" value="Ribonuc_2-5A"/>
    <property type="match status" value="1"/>
</dbReference>
<dbReference type="GO" id="GO:0005506">
    <property type="term" value="F:iron ion binding"/>
    <property type="evidence" value="ECO:0007669"/>
    <property type="project" value="InterPro"/>
</dbReference>
<evidence type="ECO:0000259" key="14">
    <source>
        <dbReference type="PROSITE" id="PS51392"/>
    </source>
</evidence>
<dbReference type="InterPro" id="IPR045133">
    <property type="entry name" value="IRE1/2-like"/>
</dbReference>
<feature type="domain" description="Protein kinase" evidence="13">
    <location>
        <begin position="413"/>
        <end position="685"/>
    </location>
</feature>
<feature type="transmembrane region" description="Helical" evidence="11">
    <location>
        <begin position="611"/>
        <end position="628"/>
    </location>
</feature>
<proteinExistence type="predicted"/>